<evidence type="ECO:0000313" key="1">
    <source>
        <dbReference type="EMBL" id="KAG0446335.1"/>
    </source>
</evidence>
<dbReference type="EMBL" id="JADCNL010000587">
    <property type="protein sequence ID" value="KAG0446344.1"/>
    <property type="molecule type" value="Genomic_DNA"/>
</dbReference>
<organism evidence="1 4">
    <name type="scientific">Vanilla planifolia</name>
    <name type="common">Vanilla</name>
    <dbReference type="NCBI Taxonomy" id="51239"/>
    <lineage>
        <taxon>Eukaryota</taxon>
        <taxon>Viridiplantae</taxon>
        <taxon>Streptophyta</taxon>
        <taxon>Embryophyta</taxon>
        <taxon>Tracheophyta</taxon>
        <taxon>Spermatophyta</taxon>
        <taxon>Magnoliopsida</taxon>
        <taxon>Liliopsida</taxon>
        <taxon>Asparagales</taxon>
        <taxon>Orchidaceae</taxon>
        <taxon>Vanilloideae</taxon>
        <taxon>Vanilleae</taxon>
        <taxon>Vanilla</taxon>
    </lineage>
</organism>
<dbReference type="Proteomes" id="UP000639772">
    <property type="component" value="Unassembled WGS sequence"/>
</dbReference>
<evidence type="ECO:0000313" key="2">
    <source>
        <dbReference type="EMBL" id="KAG0446344.1"/>
    </source>
</evidence>
<evidence type="ECO:0000313" key="4">
    <source>
        <dbReference type="Proteomes" id="UP000639772"/>
    </source>
</evidence>
<dbReference type="EMBL" id="JADCNM010000588">
    <property type="protein sequence ID" value="KAG0446335.1"/>
    <property type="molecule type" value="Genomic_DNA"/>
</dbReference>
<reference evidence="3 4" key="1">
    <citation type="journal article" date="2020" name="Nat. Food">
        <title>A phased Vanilla planifolia genome enables genetic improvement of flavour and production.</title>
        <authorList>
            <person name="Hasing T."/>
            <person name="Tang H."/>
            <person name="Brym M."/>
            <person name="Khazi F."/>
            <person name="Huang T."/>
            <person name="Chambers A.H."/>
        </authorList>
    </citation>
    <scope>NUCLEOTIDE SEQUENCE [LARGE SCALE GENOMIC DNA]</scope>
    <source>
        <tissue evidence="1">Leaf</tissue>
    </source>
</reference>
<protein>
    <submittedName>
        <fullName evidence="1">Uncharacterized protein</fullName>
    </submittedName>
</protein>
<keyword evidence="3" id="KW-1185">Reference proteome</keyword>
<dbReference type="Proteomes" id="UP000636800">
    <property type="component" value="Unassembled WGS sequence"/>
</dbReference>
<comment type="caution">
    <text evidence="1">The sequence shown here is derived from an EMBL/GenBank/DDBJ whole genome shotgun (WGS) entry which is preliminary data.</text>
</comment>
<sequence>MLSGIIENQEHLTVANSAAVATQWQPSDRCSSGSERSRMALISVPCVHGIRLPPSFSSLRRSLSREPKAGRAREKARVCSRLADGGTVAGLVLALGSSCTPARMGFFFDLPGVAVYLFFLFEFMEVSHFGPWFANDRFCGATAAVHQRSLGGTAKR</sequence>
<gene>
    <name evidence="2" type="ORF">HPP92_028872</name>
    <name evidence="1" type="ORF">HPP92_028883</name>
</gene>
<dbReference type="AlphaFoldDB" id="A0A835U3E3"/>
<name>A0A835U3E3_VANPL</name>
<accession>A0A835U3E3</accession>
<evidence type="ECO:0000313" key="3">
    <source>
        <dbReference type="Proteomes" id="UP000636800"/>
    </source>
</evidence>
<proteinExistence type="predicted"/>